<evidence type="ECO:0000256" key="4">
    <source>
        <dbReference type="ARBA" id="ARBA00022989"/>
    </source>
</evidence>
<sequence length="458" mass="49531">MSLLRESSQGVWGSRWTFVAATAGAAVGMGNLWKFSALAGANGGAAFVVVYLFFMVLVSLPVLIAEVVIGSRGRANPITASQNLAREAAVSSWWQLMGWLGCLAGLCILSYYSVMAGLGIAHIDSIFTGQFKGLTAAKVGEAFNQLLADPWQLALWHSIFLALVVLVVSTGVERGMARMARIILPVFVLLLVIVVLYSNRMGDMAAAQQFLFSFQWQAITPEIVLAALGQAFFTLSIGLGAMMAFGAYMPDGRSVAGLLSAVVLIDTAVALLAGLAIFPLVFSLNIAPSTGPGLMFVALPYAFGHIEHGELFGGAFFTVVALVGLSSGVALMEPAVAWLVERCKFKRLFAALTVGLLAWGLGIVALLSLNEWSDVRWLDRSIFNWLDYISANILLPLGGLLIAIFVGWRMRLEVVRDEFYKHSGVVFVLWYWLLRYIAAPAVLLILLLPLYRWLVATA</sequence>
<feature type="transmembrane region" description="Helical" evidence="6">
    <location>
        <begin position="255"/>
        <end position="282"/>
    </location>
</feature>
<dbReference type="CDD" id="cd10336">
    <property type="entry name" value="SLC6sbd_Tyt1-Like"/>
    <property type="match status" value="1"/>
</dbReference>
<keyword evidence="4 6" id="KW-1133">Transmembrane helix</keyword>
<organism evidence="7 8">
    <name type="scientific">Dasania phycosphaerae</name>
    <dbReference type="NCBI Taxonomy" id="2950436"/>
    <lineage>
        <taxon>Bacteria</taxon>
        <taxon>Pseudomonadati</taxon>
        <taxon>Pseudomonadota</taxon>
        <taxon>Gammaproteobacteria</taxon>
        <taxon>Cellvibrionales</taxon>
        <taxon>Spongiibacteraceae</taxon>
        <taxon>Dasania</taxon>
    </lineage>
</organism>
<accession>A0A9J6RHE7</accession>
<gene>
    <name evidence="7" type="ORF">O0V09_00700</name>
</gene>
<dbReference type="AlphaFoldDB" id="A0A9J6RHE7"/>
<dbReference type="InterPro" id="IPR000175">
    <property type="entry name" value="Na/ntran_symport"/>
</dbReference>
<evidence type="ECO:0000256" key="5">
    <source>
        <dbReference type="ARBA" id="ARBA00023136"/>
    </source>
</evidence>
<dbReference type="PANTHER" id="PTHR42948:SF1">
    <property type="entry name" value="TRANSPORTER"/>
    <property type="match status" value="1"/>
</dbReference>
<dbReference type="GO" id="GO:0016020">
    <property type="term" value="C:membrane"/>
    <property type="evidence" value="ECO:0007669"/>
    <property type="project" value="UniProtKB-SubCell"/>
</dbReference>
<keyword evidence="3 6" id="KW-0812">Transmembrane</keyword>
<dbReference type="RefSeq" id="WP_258329843.1">
    <property type="nucleotide sequence ID" value="NZ_JAPTGG010000001.1"/>
</dbReference>
<feature type="transmembrane region" description="Helical" evidence="6">
    <location>
        <begin position="45"/>
        <end position="69"/>
    </location>
</feature>
<comment type="subcellular location">
    <subcellularLocation>
        <location evidence="1">Membrane</location>
        <topology evidence="1">Multi-pass membrane protein</topology>
    </subcellularLocation>
</comment>
<keyword evidence="8" id="KW-1185">Reference proteome</keyword>
<feature type="transmembrane region" description="Helical" evidence="6">
    <location>
        <begin position="348"/>
        <end position="369"/>
    </location>
</feature>
<keyword evidence="5 6" id="KW-0472">Membrane</keyword>
<dbReference type="EMBL" id="JAPTGG010000001">
    <property type="protein sequence ID" value="MCZ0863696.1"/>
    <property type="molecule type" value="Genomic_DNA"/>
</dbReference>
<feature type="transmembrane region" description="Helical" evidence="6">
    <location>
        <begin position="311"/>
        <end position="336"/>
    </location>
</feature>
<dbReference type="SUPFAM" id="SSF161070">
    <property type="entry name" value="SNF-like"/>
    <property type="match status" value="1"/>
</dbReference>
<keyword evidence="2" id="KW-0813">Transport</keyword>
<evidence type="ECO:0000256" key="3">
    <source>
        <dbReference type="ARBA" id="ARBA00022692"/>
    </source>
</evidence>
<feature type="transmembrane region" description="Helical" evidence="6">
    <location>
        <begin position="389"/>
        <end position="408"/>
    </location>
</feature>
<feature type="transmembrane region" description="Helical" evidence="6">
    <location>
        <begin position="90"/>
        <end position="112"/>
    </location>
</feature>
<name>A0A9J6RHE7_9GAMM</name>
<reference evidence="7 8" key="1">
    <citation type="submission" date="2022-12" db="EMBL/GenBank/DDBJ databases">
        <title>Dasania phycosphaerae sp. nov., isolated from particulate material of the south coast of Korea.</title>
        <authorList>
            <person name="Jiang Y."/>
        </authorList>
    </citation>
    <scope>NUCLEOTIDE SEQUENCE [LARGE SCALE GENOMIC DNA]</scope>
    <source>
        <strain evidence="7 8">GY-19</strain>
    </source>
</reference>
<evidence type="ECO:0000256" key="2">
    <source>
        <dbReference type="ARBA" id="ARBA00022448"/>
    </source>
</evidence>
<dbReference type="PRINTS" id="PR00176">
    <property type="entry name" value="NANEUSMPORT"/>
</dbReference>
<comment type="caution">
    <text evidence="7">The sequence shown here is derived from an EMBL/GenBank/DDBJ whole genome shotgun (WGS) entry which is preliminary data.</text>
</comment>
<protein>
    <submittedName>
        <fullName evidence="7">Sodium-dependent transporter</fullName>
    </submittedName>
</protein>
<feature type="transmembrane region" description="Helical" evidence="6">
    <location>
        <begin position="429"/>
        <end position="451"/>
    </location>
</feature>
<proteinExistence type="predicted"/>
<evidence type="ECO:0000256" key="6">
    <source>
        <dbReference type="SAM" id="Phobius"/>
    </source>
</evidence>
<dbReference type="PANTHER" id="PTHR42948">
    <property type="entry name" value="TRANSPORTER"/>
    <property type="match status" value="1"/>
</dbReference>
<feature type="transmembrane region" description="Helical" evidence="6">
    <location>
        <begin position="223"/>
        <end position="248"/>
    </location>
</feature>
<dbReference type="NCBIfam" id="NF037979">
    <property type="entry name" value="Na_transp"/>
    <property type="match status" value="1"/>
</dbReference>
<dbReference type="InterPro" id="IPR047218">
    <property type="entry name" value="YocR/YhdH-like"/>
</dbReference>
<dbReference type="Proteomes" id="UP001069090">
    <property type="component" value="Unassembled WGS sequence"/>
</dbReference>
<feature type="transmembrane region" description="Helical" evidence="6">
    <location>
        <begin position="153"/>
        <end position="172"/>
    </location>
</feature>
<dbReference type="PROSITE" id="PS50267">
    <property type="entry name" value="NA_NEUROTRAN_SYMP_3"/>
    <property type="match status" value="1"/>
</dbReference>
<evidence type="ECO:0000313" key="8">
    <source>
        <dbReference type="Proteomes" id="UP001069090"/>
    </source>
</evidence>
<feature type="transmembrane region" description="Helical" evidence="6">
    <location>
        <begin position="179"/>
        <end position="197"/>
    </location>
</feature>
<evidence type="ECO:0000256" key="1">
    <source>
        <dbReference type="ARBA" id="ARBA00004141"/>
    </source>
</evidence>
<dbReference type="Pfam" id="PF00209">
    <property type="entry name" value="SNF"/>
    <property type="match status" value="2"/>
</dbReference>
<dbReference type="InterPro" id="IPR037272">
    <property type="entry name" value="SNS_sf"/>
</dbReference>
<feature type="transmembrane region" description="Helical" evidence="6">
    <location>
        <begin position="12"/>
        <end position="33"/>
    </location>
</feature>
<evidence type="ECO:0000313" key="7">
    <source>
        <dbReference type="EMBL" id="MCZ0863696.1"/>
    </source>
</evidence>